<dbReference type="InterPro" id="IPR057326">
    <property type="entry name" value="KR_dom"/>
</dbReference>
<dbReference type="Gene3D" id="3.40.50.720">
    <property type="entry name" value="NAD(P)-binding Rossmann-like Domain"/>
    <property type="match status" value="1"/>
</dbReference>
<dbReference type="PANTHER" id="PTHR43074:SF1">
    <property type="entry name" value="BETA-KETOACYL SYNTHASE FAMILY PROTEIN-RELATED"/>
    <property type="match status" value="1"/>
</dbReference>
<dbReference type="PROSITE" id="PS52004">
    <property type="entry name" value="KS3_2"/>
    <property type="match status" value="1"/>
</dbReference>
<feature type="domain" description="Carrier" evidence="6">
    <location>
        <begin position="1277"/>
        <end position="1357"/>
    </location>
</feature>
<dbReference type="SUPFAM" id="SSF52151">
    <property type="entry name" value="FabD/lysophospholipase-like"/>
    <property type="match status" value="1"/>
</dbReference>
<dbReference type="InterPro" id="IPR018201">
    <property type="entry name" value="Ketoacyl_synth_AS"/>
</dbReference>
<dbReference type="Proteomes" id="UP001272242">
    <property type="component" value="Unassembled WGS sequence"/>
</dbReference>
<dbReference type="InterPro" id="IPR013968">
    <property type="entry name" value="PKS_KR"/>
</dbReference>
<evidence type="ECO:0000313" key="9">
    <source>
        <dbReference type="EMBL" id="MDY3560247.1"/>
    </source>
</evidence>
<dbReference type="PROSITE" id="PS50075">
    <property type="entry name" value="CARRIER"/>
    <property type="match status" value="2"/>
</dbReference>
<dbReference type="InterPro" id="IPR014031">
    <property type="entry name" value="Ketoacyl_synth_C"/>
</dbReference>
<dbReference type="SUPFAM" id="SSF47336">
    <property type="entry name" value="ACP-like"/>
    <property type="match status" value="2"/>
</dbReference>
<feature type="active site" description="Proton acceptor; for dehydratase activity" evidence="4">
    <location>
        <position position="1977"/>
    </location>
</feature>
<dbReference type="CDD" id="cd00833">
    <property type="entry name" value="PKS"/>
    <property type="match status" value="1"/>
</dbReference>
<evidence type="ECO:0000313" key="10">
    <source>
        <dbReference type="Proteomes" id="UP001272242"/>
    </source>
</evidence>
<dbReference type="SMART" id="SM00825">
    <property type="entry name" value="PKS_KS"/>
    <property type="match status" value="1"/>
</dbReference>
<feature type="compositionally biased region" description="Low complexity" evidence="5">
    <location>
        <begin position="1928"/>
        <end position="1945"/>
    </location>
</feature>
<dbReference type="InterPro" id="IPR020841">
    <property type="entry name" value="PKS_Beta-ketoAc_synthase_dom"/>
</dbReference>
<dbReference type="InterPro" id="IPR016035">
    <property type="entry name" value="Acyl_Trfase/lysoPLipase"/>
</dbReference>
<dbReference type="InterPro" id="IPR042104">
    <property type="entry name" value="PKS_dehydratase_sf"/>
</dbReference>
<reference evidence="10" key="1">
    <citation type="journal article" date="2023" name="Mar. Drugs">
        <title>Gemmata algarum, a Novel Planctomycete Isolated from an Algal Mat, Displays Antimicrobial Activity.</title>
        <authorList>
            <person name="Kumar G."/>
            <person name="Kallscheuer N."/>
            <person name="Kashif M."/>
            <person name="Ahamad S."/>
            <person name="Jagadeeshwari U."/>
            <person name="Pannikurungottu S."/>
            <person name="Haufschild T."/>
            <person name="Kabuu M."/>
            <person name="Sasikala C."/>
            <person name="Jogler C."/>
            <person name="Ramana C."/>
        </authorList>
    </citation>
    <scope>NUCLEOTIDE SEQUENCE [LARGE SCALE GENOMIC DNA]</scope>
    <source>
        <strain evidence="10">JC673</strain>
    </source>
</reference>
<dbReference type="InterPro" id="IPR049900">
    <property type="entry name" value="PKS_mFAS_DH"/>
</dbReference>
<keyword evidence="2" id="KW-0597">Phosphoprotein</keyword>
<keyword evidence="3" id="KW-0808">Transferase</keyword>
<dbReference type="PROSITE" id="PS52019">
    <property type="entry name" value="PKS_MFAS_DH"/>
    <property type="match status" value="1"/>
</dbReference>
<dbReference type="RefSeq" id="WP_320686863.1">
    <property type="nucleotide sequence ID" value="NZ_JAXBLV010000177.1"/>
</dbReference>
<feature type="domain" description="Ketosynthase family 3 (KS3)" evidence="7">
    <location>
        <begin position="7"/>
        <end position="474"/>
    </location>
</feature>
<dbReference type="Pfam" id="PF08659">
    <property type="entry name" value="KR"/>
    <property type="match status" value="1"/>
</dbReference>
<dbReference type="PANTHER" id="PTHR43074">
    <property type="entry name" value="OMEGA-3 POLYUNSATURATED FATTY ACID SYNTHASE PFAB-RELATED"/>
    <property type="match status" value="1"/>
</dbReference>
<dbReference type="SMART" id="SM00822">
    <property type="entry name" value="PKS_KR"/>
    <property type="match status" value="1"/>
</dbReference>
<evidence type="ECO:0000259" key="7">
    <source>
        <dbReference type="PROSITE" id="PS52004"/>
    </source>
</evidence>
<dbReference type="Pfam" id="PF00550">
    <property type="entry name" value="PP-binding"/>
    <property type="match status" value="2"/>
</dbReference>
<dbReference type="Pfam" id="PF00698">
    <property type="entry name" value="Acyl_transf_1"/>
    <property type="match status" value="1"/>
</dbReference>
<name>A0ABU5F052_9BACT</name>
<keyword evidence="10" id="KW-1185">Reference proteome</keyword>
<evidence type="ECO:0000259" key="6">
    <source>
        <dbReference type="PROSITE" id="PS50075"/>
    </source>
</evidence>
<dbReference type="InterPro" id="IPR036291">
    <property type="entry name" value="NAD(P)-bd_dom_sf"/>
</dbReference>
<dbReference type="InterPro" id="IPR016036">
    <property type="entry name" value="Malonyl_transacylase_ACP-bd"/>
</dbReference>
<dbReference type="Pfam" id="PF00109">
    <property type="entry name" value="ketoacyl-synt"/>
    <property type="match status" value="1"/>
</dbReference>
<dbReference type="CDD" id="cd08953">
    <property type="entry name" value="KR_2_SDR_x"/>
    <property type="match status" value="1"/>
</dbReference>
<evidence type="ECO:0000256" key="5">
    <source>
        <dbReference type="SAM" id="MobiDB-lite"/>
    </source>
</evidence>
<evidence type="ECO:0000256" key="3">
    <source>
        <dbReference type="ARBA" id="ARBA00022679"/>
    </source>
</evidence>
<dbReference type="SUPFAM" id="SSF53901">
    <property type="entry name" value="Thiolase-like"/>
    <property type="match status" value="1"/>
</dbReference>
<dbReference type="Pfam" id="PF14765">
    <property type="entry name" value="PS-DH"/>
    <property type="match status" value="1"/>
</dbReference>
<dbReference type="Pfam" id="PF02801">
    <property type="entry name" value="Ketoacyl-synt_C"/>
    <property type="match status" value="1"/>
</dbReference>
<evidence type="ECO:0000256" key="4">
    <source>
        <dbReference type="PROSITE-ProRule" id="PRU01363"/>
    </source>
</evidence>
<dbReference type="InterPro" id="IPR052568">
    <property type="entry name" value="PKS-FAS_Synthase"/>
</dbReference>
<feature type="domain" description="PKS/mFAS DH" evidence="8">
    <location>
        <begin position="1944"/>
        <end position="2232"/>
    </location>
</feature>
<feature type="region of interest" description="Disordered" evidence="5">
    <location>
        <begin position="1124"/>
        <end position="1151"/>
    </location>
</feature>
<comment type="caution">
    <text evidence="9">The sequence shown here is derived from an EMBL/GenBank/DDBJ whole genome shotgun (WGS) entry which is preliminary data.</text>
</comment>
<dbReference type="Gene3D" id="3.40.366.10">
    <property type="entry name" value="Malonyl-Coenzyme A Acyl Carrier Protein, domain 2"/>
    <property type="match status" value="1"/>
</dbReference>
<feature type="compositionally biased region" description="Pro residues" evidence="5">
    <location>
        <begin position="1130"/>
        <end position="1146"/>
    </location>
</feature>
<dbReference type="InterPro" id="IPR049551">
    <property type="entry name" value="PKS_DH_C"/>
</dbReference>
<feature type="active site" description="Proton donor; for dehydratase activity" evidence="4">
    <location>
        <position position="2149"/>
    </location>
</feature>
<feature type="region of interest" description="Disordered" evidence="5">
    <location>
        <begin position="959"/>
        <end position="1013"/>
    </location>
</feature>
<feature type="region of interest" description="N-terminal hotdog fold" evidence="4">
    <location>
        <begin position="1944"/>
        <end position="2073"/>
    </location>
</feature>
<evidence type="ECO:0000256" key="1">
    <source>
        <dbReference type="ARBA" id="ARBA00022450"/>
    </source>
</evidence>
<dbReference type="SMART" id="SM00827">
    <property type="entry name" value="PKS_AT"/>
    <property type="match status" value="1"/>
</dbReference>
<dbReference type="SUPFAM" id="SSF51735">
    <property type="entry name" value="NAD(P)-binding Rossmann-fold domains"/>
    <property type="match status" value="2"/>
</dbReference>
<dbReference type="InterPro" id="IPR014030">
    <property type="entry name" value="Ketoacyl_synth_N"/>
</dbReference>
<proteinExistence type="predicted"/>
<organism evidence="9 10">
    <name type="scientific">Gemmata algarum</name>
    <dbReference type="NCBI Taxonomy" id="2975278"/>
    <lineage>
        <taxon>Bacteria</taxon>
        <taxon>Pseudomonadati</taxon>
        <taxon>Planctomycetota</taxon>
        <taxon>Planctomycetia</taxon>
        <taxon>Gemmatales</taxon>
        <taxon>Gemmataceae</taxon>
        <taxon>Gemmata</taxon>
    </lineage>
</organism>
<keyword evidence="1" id="KW-0596">Phosphopantetheine</keyword>
<dbReference type="Gene3D" id="3.30.70.250">
    <property type="entry name" value="Malonyl-CoA ACP transacylase, ACP-binding"/>
    <property type="match status" value="1"/>
</dbReference>
<dbReference type="InterPro" id="IPR009081">
    <property type="entry name" value="PP-bd_ACP"/>
</dbReference>
<feature type="region of interest" description="Disordered" evidence="5">
    <location>
        <begin position="1919"/>
        <end position="1952"/>
    </location>
</feature>
<dbReference type="EMBL" id="JAXBLV010000177">
    <property type="protein sequence ID" value="MDY3560247.1"/>
    <property type="molecule type" value="Genomic_DNA"/>
</dbReference>
<dbReference type="SUPFAM" id="SSF55048">
    <property type="entry name" value="Probable ACP-binding domain of malonyl-CoA ACP transacylase"/>
    <property type="match status" value="1"/>
</dbReference>
<evidence type="ECO:0000256" key="2">
    <source>
        <dbReference type="ARBA" id="ARBA00022553"/>
    </source>
</evidence>
<dbReference type="Gene3D" id="3.10.129.110">
    <property type="entry name" value="Polyketide synthase dehydratase"/>
    <property type="match status" value="1"/>
</dbReference>
<dbReference type="Gene3D" id="3.40.47.10">
    <property type="match status" value="1"/>
</dbReference>
<dbReference type="InterPro" id="IPR001227">
    <property type="entry name" value="Ac_transferase_dom_sf"/>
</dbReference>
<sequence>MQTPESNSPLAIVGIGCLFPKASGPGLFWANVKHGVDGITEVPPTHWSPDDYFSPDPKAPDMTYARRGGFLSAVEFNPLEFGIAPRDIEATDTTQLLGLVAAKQALVDAGVRFADAKQPANSTKPFTDRNRVSVILGVTGTLELVIPLGARLGHPKWKRAMLDAGIPQELADDATARIAESYVPWQENSFPGLLGNVVAGRIANKLDLGGTNCVVDAACASSLSAVHLAALELQTGRCDVAVTGGCDTFNDIFMYMCFSKTPALSPSGDAKPFSEDGDGTILGEGLGVVVLKRLADAERDGDTVYAVLKGVASSSDGKGNAIYAPSAAGQKKALLGAYRLAGVTPDTIELVEAHGTGTKVGDTVELTALTDVYGRASSKPRPWAAIGSVKSQIGHTKSAAGAASLIKAALAVYFKVLPPTLKVSRPVEPLLAPDTPFYVSGEMRPWLPRAEHPRRAALSAFGFGGSNFHAVLEEYRAEKLEPDWDGSTEIAAFGADTPQALAAELAKLPTEWTAFARAAEASRAAFTPAAKCRLCFAAHRTLTDLPKLLAGAKERLGAEPEAAGWSTPEGVHYGRGVAPGQLAVLFPGQGAQSVGMLRDLACLFPETLGALALANEAVAAQAPARADARRLSDYIYPPTTFDPARKKANEADLRDTRNAQPALGAVSFGAWQTLANRFGVRADAFAGHSYGELVALAAAGRLQPAELFALSRVRGDLMGARRDGDPGTMLAVLAPLPEIETVLTRERLNLVVANRNSPRQFVLSGATAEIERAAKALSDAKLKATRIPVAAAFHSDLVADAAVPFRAALEPAAFAPSPARVFANTTAAEYPSAPGAAKDLLASQLAKPVAFVEQIRAMCAAGVRTFVEVGPGSVLTRLVEAILADSPVTGTAALALDASGGKRPGVLDLAHLLARLAAAGHAVTLGAWERESRCRPSAAPTGKPGLTVSVCGANWVAPREKRPARPPQHLHLASSNGNGNGNGKSHSSAPALAAPVRSKGSAMSDTNAPGSGDPNALAQALQMTQQSLAALQRMQEQTASLHRQFLESQETAQRTLQTLVDQQQTLLLTGLGAGTPLPAAPRPIPVSTPAVAAPVLPPVVAAPVAPAPRYTPPATTILPASALPKEAFSPPAPRPVPAPVPPPPAPRAESPANDKIASALLSVVSEKTGYPADSLDLSMSLDGDLGVDSIKRVEILSALQERLPDAPAVKPEHLGALHTLKDVAEFLAGPQDNARGAGAADAEADDVLVRTMQVEQLHLHRGGNGVPLNGAAPAAGGTFPEVASALLSVVSEKTGYPADSLDLSMSLDGDLGVDSIKRVEILSALQERLPDAPAVKPEHLGALHTLKDVAEFLAGPQGPVTTRISLSEVSENLLAKPVTLSGAEEAKPVPDTEPLSQKEIGAEGRSAVIPKPAPRANETLRQPVSPFGTERVDRSIPQIVDLDVSAPRARLPLPAGSEFWLVGPADALTAAVADRLRAAGVNPQLLGWGDAPPAPPAKGLSGLVLLAPVAPGPDSGFNRRAFNWLKAAGPKLRQTGRGGAAVFVTVARLDGAFGLAELSPASDPTAGGLAGMAKTARHEWPEVSCRALDLSPAFTDPVAAAAAVAEEVLSSGPPEVGIAPTHRCTIELARTTRRPHSQLIKLGARDVVLVTGGARGVTAEAAVALAETYQPTLVLTGRTPPPAPEPDYLAGLSGEAEMKRAIADALGAEGTPRAVGDLYKKVVAQREVRHTLDRVQQTGAKVAYFPVDITDDRAVADMLHQVRVKFGPVTALVHGAGVLADKRIEDLTGEGFDAVYATKVDGLRALLELLGNEDLKALVLFSSTTARLGRVGQLAYACANEVLNKIAQVEARKRPGARVSAINWGPWDGGMVTPALRKLFESEGVGTIPLADGATFLIQELNAAGRAVEVVALAKPPGRPGGGSGVIPAQAPASPPATAAAPGTPVMSPPNPLPSADMTVAFERGVDVATHSVLKSHVLDGLAVLPVALHLEWLAHAALHGNPGFQFHGFNDLRVTSGVKVEAGAQVPVRALAGKAVKQDKLLVVPVELRGRKKDGRDVIYSRAEIVLASALPKPGLADRPPAVAPVGYDAARAYRELLFHGQDLRGIASLVGRADRAFVGTAYPAPPPADWFEFPLRSGWVAEPLVLDTAFQLMILWTQGAHGSASLPSFVGRYRQFRKTFPPDPTTIVIRVTRDDARFARADIDFLAPDGQVVAQMQDYECIMDPALNASFRKNQLAVK</sequence>
<evidence type="ECO:0000259" key="8">
    <source>
        <dbReference type="PROSITE" id="PS52019"/>
    </source>
</evidence>
<feature type="region of interest" description="C-terminal hotdog fold" evidence="4">
    <location>
        <begin position="2084"/>
        <end position="2232"/>
    </location>
</feature>
<accession>A0ABU5F052</accession>
<gene>
    <name evidence="9" type="ORF">R5W23_001474</name>
</gene>
<feature type="domain" description="Carrier" evidence="6">
    <location>
        <begin position="1151"/>
        <end position="1231"/>
    </location>
</feature>
<dbReference type="PROSITE" id="PS00606">
    <property type="entry name" value="KS3_1"/>
    <property type="match status" value="1"/>
</dbReference>
<protein>
    <submittedName>
        <fullName evidence="9">SDR family NAD(P)-dependent oxidoreductase</fullName>
    </submittedName>
</protein>
<dbReference type="InterPro" id="IPR014043">
    <property type="entry name" value="Acyl_transferase_dom"/>
</dbReference>
<dbReference type="Gene3D" id="1.10.1200.10">
    <property type="entry name" value="ACP-like"/>
    <property type="match status" value="2"/>
</dbReference>
<dbReference type="InterPro" id="IPR016039">
    <property type="entry name" value="Thiolase-like"/>
</dbReference>
<dbReference type="InterPro" id="IPR036736">
    <property type="entry name" value="ACP-like_sf"/>
</dbReference>